<gene>
    <name evidence="1" type="ORF">WN944_023026</name>
</gene>
<protein>
    <submittedName>
        <fullName evidence="1">Uncharacterized protein</fullName>
    </submittedName>
</protein>
<proteinExistence type="predicted"/>
<name>A0AAP0N597_9ROSI</name>
<reference evidence="1 2" key="1">
    <citation type="submission" date="2024-05" db="EMBL/GenBank/DDBJ databases">
        <title>Haplotype-resolved chromosome-level genome assembly of Huyou (Citrus changshanensis).</title>
        <authorList>
            <person name="Miao C."/>
            <person name="Chen W."/>
            <person name="Wu Y."/>
            <person name="Wang L."/>
            <person name="Zhao S."/>
            <person name="Grierson D."/>
            <person name="Xu C."/>
            <person name="Chen K."/>
        </authorList>
    </citation>
    <scope>NUCLEOTIDE SEQUENCE [LARGE SCALE GENOMIC DNA]</scope>
    <source>
        <strain evidence="1">01-14</strain>
        <tissue evidence="1">Leaf</tissue>
    </source>
</reference>
<dbReference type="AlphaFoldDB" id="A0AAP0N597"/>
<comment type="caution">
    <text evidence="1">The sequence shown here is derived from an EMBL/GenBank/DDBJ whole genome shotgun (WGS) entry which is preliminary data.</text>
</comment>
<accession>A0AAP0N597</accession>
<keyword evidence="2" id="KW-1185">Reference proteome</keyword>
<sequence>MSGQDFCPAMLSKKFGLLCRHVIQTASFTTPTSIFRELHRAGQTGTGKKIAKANVATHWNHTAICAPNKIYTRGNSISYLPLQLKVRRQQALPRSSPYNLNKRGSGRGRTFPKLRLNLWFDHTCM</sequence>
<organism evidence="1 2">
    <name type="scientific">Citrus x changshan-huyou</name>
    <dbReference type="NCBI Taxonomy" id="2935761"/>
    <lineage>
        <taxon>Eukaryota</taxon>
        <taxon>Viridiplantae</taxon>
        <taxon>Streptophyta</taxon>
        <taxon>Embryophyta</taxon>
        <taxon>Tracheophyta</taxon>
        <taxon>Spermatophyta</taxon>
        <taxon>Magnoliopsida</taxon>
        <taxon>eudicotyledons</taxon>
        <taxon>Gunneridae</taxon>
        <taxon>Pentapetalae</taxon>
        <taxon>rosids</taxon>
        <taxon>malvids</taxon>
        <taxon>Sapindales</taxon>
        <taxon>Rutaceae</taxon>
        <taxon>Aurantioideae</taxon>
        <taxon>Citrus</taxon>
    </lineage>
</organism>
<evidence type="ECO:0000313" key="1">
    <source>
        <dbReference type="EMBL" id="KAK9230059.1"/>
    </source>
</evidence>
<dbReference type="EMBL" id="JBCGBO010000001">
    <property type="protein sequence ID" value="KAK9230059.1"/>
    <property type="molecule type" value="Genomic_DNA"/>
</dbReference>
<evidence type="ECO:0000313" key="2">
    <source>
        <dbReference type="Proteomes" id="UP001428341"/>
    </source>
</evidence>
<dbReference type="Proteomes" id="UP001428341">
    <property type="component" value="Unassembled WGS sequence"/>
</dbReference>